<gene>
    <name evidence="1" type="ORF">AB4Y30_01355</name>
</gene>
<accession>A0AB39HRF0</accession>
<dbReference type="RefSeq" id="WP_368653742.1">
    <property type="nucleotide sequence ID" value="NZ_CP162599.1"/>
</dbReference>
<name>A0AB39HRF0_9BACI</name>
<proteinExistence type="predicted"/>
<dbReference type="AlphaFoldDB" id="A0AB39HRF0"/>
<organism evidence="1">
    <name type="scientific">Ornithinibacillus sp. 4-3</name>
    <dbReference type="NCBI Taxonomy" id="3231488"/>
    <lineage>
        <taxon>Bacteria</taxon>
        <taxon>Bacillati</taxon>
        <taxon>Bacillota</taxon>
        <taxon>Bacilli</taxon>
        <taxon>Bacillales</taxon>
        <taxon>Bacillaceae</taxon>
        <taxon>Ornithinibacillus</taxon>
    </lineage>
</organism>
<protein>
    <submittedName>
        <fullName evidence="1">Uncharacterized protein</fullName>
    </submittedName>
</protein>
<sequence length="83" mass="10097">MLGLLINEMETKELEYVLKREMEEIMLDLTDSRIDDVVKETMKDRYQVFFNLFRRVANEKDCLQYMLKTNTTKQEKHLNLFKS</sequence>
<reference evidence="1" key="1">
    <citation type="submission" date="2024-07" db="EMBL/GenBank/DDBJ databases">
        <title>Halotolerant mesophilic bacterium Ornithinibacillus sp. 4-3, sp. nov., isolated from soil.</title>
        <authorList>
            <person name="Sidarenka A.V."/>
            <person name="Guliayeva D.E."/>
            <person name="Leanovich S.I."/>
            <person name="Hileuskaya K.S."/>
            <person name="Akhremchuk A.E."/>
            <person name="Sikolenko M.A."/>
            <person name="Valentovich L.N."/>
        </authorList>
    </citation>
    <scope>NUCLEOTIDE SEQUENCE</scope>
    <source>
        <strain evidence="1">4-3</strain>
    </source>
</reference>
<evidence type="ECO:0000313" key="1">
    <source>
        <dbReference type="EMBL" id="XDK33055.1"/>
    </source>
</evidence>
<dbReference type="EMBL" id="CP162599">
    <property type="protein sequence ID" value="XDK33055.1"/>
    <property type="molecule type" value="Genomic_DNA"/>
</dbReference>